<feature type="domain" description="Rhodanese" evidence="1">
    <location>
        <begin position="24"/>
        <end position="112"/>
    </location>
</feature>
<dbReference type="Pfam" id="PF00581">
    <property type="entry name" value="Rhodanese"/>
    <property type="match status" value="1"/>
</dbReference>
<accession>A0A7I8DEI3</accession>
<dbReference type="InterPro" id="IPR050229">
    <property type="entry name" value="GlpE_sulfurtransferase"/>
</dbReference>
<dbReference type="EMBL" id="AP023366">
    <property type="protein sequence ID" value="BCJ88447.1"/>
    <property type="molecule type" value="Genomic_DNA"/>
</dbReference>
<gene>
    <name evidence="2" type="ORF">skT53_34320</name>
</gene>
<protein>
    <recommendedName>
        <fullName evidence="1">Rhodanese domain-containing protein</fullName>
    </recommendedName>
</protein>
<keyword evidence="3" id="KW-1185">Reference proteome</keyword>
<dbReference type="Gene3D" id="3.40.250.10">
    <property type="entry name" value="Rhodanese-like domain"/>
    <property type="match status" value="1"/>
</dbReference>
<evidence type="ECO:0000313" key="2">
    <source>
        <dbReference type="EMBL" id="BCJ88447.1"/>
    </source>
</evidence>
<dbReference type="PROSITE" id="PS50206">
    <property type="entry name" value="RHODANESE_3"/>
    <property type="match status" value="1"/>
</dbReference>
<dbReference type="AlphaFoldDB" id="A0A7I8DEI3"/>
<reference evidence="2 3" key="1">
    <citation type="submission" date="2020-08" db="EMBL/GenBank/DDBJ databases">
        <title>Complete Genome Sequence of Effusibacillus dendaii Strain skT53, Isolated from Farmland soil.</title>
        <authorList>
            <person name="Konishi T."/>
            <person name="Kawasaki H."/>
        </authorList>
    </citation>
    <scope>NUCLEOTIDE SEQUENCE [LARGE SCALE GENOMIC DNA]</scope>
    <source>
        <strain evidence="3">skT53</strain>
    </source>
</reference>
<dbReference type="KEGG" id="eff:skT53_34320"/>
<proteinExistence type="predicted"/>
<dbReference type="RefSeq" id="WP_200759049.1">
    <property type="nucleotide sequence ID" value="NZ_AP023366.1"/>
</dbReference>
<organism evidence="2 3">
    <name type="scientific">Effusibacillus dendaii</name>
    <dbReference type="NCBI Taxonomy" id="2743772"/>
    <lineage>
        <taxon>Bacteria</taxon>
        <taxon>Bacillati</taxon>
        <taxon>Bacillota</taxon>
        <taxon>Bacilli</taxon>
        <taxon>Bacillales</taxon>
        <taxon>Alicyclobacillaceae</taxon>
        <taxon>Effusibacillus</taxon>
    </lineage>
</organism>
<dbReference type="PANTHER" id="PTHR43031">
    <property type="entry name" value="FAD-DEPENDENT OXIDOREDUCTASE"/>
    <property type="match status" value="1"/>
</dbReference>
<dbReference type="CDD" id="cd00158">
    <property type="entry name" value="RHOD"/>
    <property type="match status" value="1"/>
</dbReference>
<dbReference type="Proteomes" id="UP000593802">
    <property type="component" value="Chromosome"/>
</dbReference>
<evidence type="ECO:0000259" key="1">
    <source>
        <dbReference type="PROSITE" id="PS50206"/>
    </source>
</evidence>
<dbReference type="InterPro" id="IPR036873">
    <property type="entry name" value="Rhodanese-like_dom_sf"/>
</dbReference>
<dbReference type="SMART" id="SM00450">
    <property type="entry name" value="RHOD"/>
    <property type="match status" value="1"/>
</dbReference>
<dbReference type="PANTHER" id="PTHR43031:SF1">
    <property type="entry name" value="PYRIDINE NUCLEOTIDE-DISULPHIDE OXIDOREDUCTASE"/>
    <property type="match status" value="1"/>
</dbReference>
<dbReference type="InterPro" id="IPR001763">
    <property type="entry name" value="Rhodanese-like_dom"/>
</dbReference>
<sequence length="113" mass="13196">MQENKAEEKHIEPKEFLRKMQGGELDDAFLLDVREPFEWSDFHLDKAVLIPMHTIPARIHEIPRDKPVYCLCAHGIRSYYTTMYLLENSYSDVTNVRGGMCEIERYMKATGAD</sequence>
<evidence type="ECO:0000313" key="3">
    <source>
        <dbReference type="Proteomes" id="UP000593802"/>
    </source>
</evidence>
<dbReference type="SUPFAM" id="SSF52821">
    <property type="entry name" value="Rhodanese/Cell cycle control phosphatase"/>
    <property type="match status" value="1"/>
</dbReference>
<name>A0A7I8DEI3_9BACL</name>